<evidence type="ECO:0000256" key="2">
    <source>
        <dbReference type="ARBA" id="ARBA00006464"/>
    </source>
</evidence>
<accession>A0A0M2V7P1</accession>
<name>A0A0M2V7P1_9GAMM</name>
<keyword evidence="6 7" id="KW-0472">Membrane</keyword>
<dbReference type="PANTHER" id="PTHR30576:SF0">
    <property type="entry name" value="UNDECAPRENYL-PHOSPHATE N-ACETYLGALACTOSAMINYL 1-PHOSPHATE TRANSFERASE-RELATED"/>
    <property type="match status" value="1"/>
</dbReference>
<comment type="caution">
    <text evidence="9">The sequence shown here is derived from an EMBL/GenBank/DDBJ whole genome shotgun (WGS) entry which is preliminary data.</text>
</comment>
<evidence type="ECO:0000256" key="1">
    <source>
        <dbReference type="ARBA" id="ARBA00004141"/>
    </source>
</evidence>
<evidence type="ECO:0000313" key="10">
    <source>
        <dbReference type="Proteomes" id="UP000034228"/>
    </source>
</evidence>
<gene>
    <name evidence="9" type="ORF">WG68_02735</name>
</gene>
<evidence type="ECO:0000256" key="7">
    <source>
        <dbReference type="SAM" id="Phobius"/>
    </source>
</evidence>
<evidence type="ECO:0000256" key="5">
    <source>
        <dbReference type="ARBA" id="ARBA00022989"/>
    </source>
</evidence>
<proteinExistence type="inferred from homology"/>
<dbReference type="STRING" id="336831.WG68_02735"/>
<dbReference type="OrthoDB" id="9808602at2"/>
<dbReference type="Proteomes" id="UP000034228">
    <property type="component" value="Unassembled WGS sequence"/>
</dbReference>
<keyword evidence="3 9" id="KW-0808">Transferase</keyword>
<dbReference type="PATRIC" id="fig|336831.14.peg.3703"/>
<dbReference type="InterPro" id="IPR017475">
    <property type="entry name" value="EPS_sugar_tfrase"/>
</dbReference>
<comment type="similarity">
    <text evidence="2">Belongs to the bacterial sugar transferase family.</text>
</comment>
<dbReference type="GO" id="GO:0016020">
    <property type="term" value="C:membrane"/>
    <property type="evidence" value="ECO:0007669"/>
    <property type="project" value="UniProtKB-SubCell"/>
</dbReference>
<evidence type="ECO:0000256" key="4">
    <source>
        <dbReference type="ARBA" id="ARBA00022692"/>
    </source>
</evidence>
<dbReference type="GO" id="GO:0016780">
    <property type="term" value="F:phosphotransferase activity, for other substituted phosphate groups"/>
    <property type="evidence" value="ECO:0007669"/>
    <property type="project" value="TreeGrafter"/>
</dbReference>
<evidence type="ECO:0000313" key="9">
    <source>
        <dbReference type="EMBL" id="KKO46872.1"/>
    </source>
</evidence>
<dbReference type="PANTHER" id="PTHR30576">
    <property type="entry name" value="COLANIC BIOSYNTHESIS UDP-GLUCOSE LIPID CARRIER TRANSFERASE"/>
    <property type="match status" value="1"/>
</dbReference>
<sequence>MGTYRRHGKSTIADKLFLISEVTLLCLSSLIASYLYNITLSSHPVIPLDSRLINAALFAAAVMLCALSVGLYDQKLRESHGGIFKRVVITLLFSVMLLEGIIFNLIPSLHISPLYLAVASLIAMLSLSGFRALFHYHDITRISRRRILVLGAGERASIIERRMRRNVDKRFFEIVGFAYIDGDKSASIPESKLVNFDYKENLFQYVIDNGIDQLVIACDERRNMLPVEHLFKCKSRGIDVIEILDFIERETGQIAVNLIYPSWVIYGNGLDLNQRFKTNLDYKLNLVLALLLLLVTWPIMLVTALLIYLEDGRKTGASVFYRQVRVGFDGKPFYILKFRSMKPDAEKNGARWASADDDRVTRVGKYIRKYRIDELPQLLNVLKGEMGFVGPRPERPEFVNELEKDIPYYSQRHNVKPGLTGWAQLKYPYGATAEDAQEKLKFDLYYIKHRSLLLDLTILIRTVEVVLFGKGR</sequence>
<dbReference type="AlphaFoldDB" id="A0A0M2V7P1"/>
<keyword evidence="5 7" id="KW-1133">Transmembrane helix</keyword>
<dbReference type="Gene3D" id="3.40.50.720">
    <property type="entry name" value="NAD(P)-binding Rossmann-like Domain"/>
    <property type="match status" value="1"/>
</dbReference>
<keyword evidence="10" id="KW-1185">Reference proteome</keyword>
<feature type="domain" description="Bacterial sugar transferase" evidence="8">
    <location>
        <begin position="284"/>
        <end position="467"/>
    </location>
</feature>
<dbReference type="InterPro" id="IPR017464">
    <property type="entry name" value="Sugar_tfrase_EpsB_2"/>
</dbReference>
<dbReference type="NCBIfam" id="TIGR03025">
    <property type="entry name" value="EPS_sugtrans"/>
    <property type="match status" value="1"/>
</dbReference>
<feature type="transmembrane region" description="Helical" evidence="7">
    <location>
        <begin position="12"/>
        <end position="32"/>
    </location>
</feature>
<dbReference type="NCBIfam" id="TIGR03013">
    <property type="entry name" value="EpsB_2"/>
    <property type="match status" value="1"/>
</dbReference>
<evidence type="ECO:0000256" key="6">
    <source>
        <dbReference type="ARBA" id="ARBA00023136"/>
    </source>
</evidence>
<dbReference type="EMBL" id="LAHO01000002">
    <property type="protein sequence ID" value="KKO46872.1"/>
    <property type="molecule type" value="Genomic_DNA"/>
</dbReference>
<comment type="subcellular location">
    <subcellularLocation>
        <location evidence="1">Membrane</location>
        <topology evidence="1">Multi-pass membrane protein</topology>
    </subcellularLocation>
</comment>
<reference evidence="9 10" key="1">
    <citation type="submission" date="2015-03" db="EMBL/GenBank/DDBJ databases">
        <title>Draft genome sequences of two protease-producing strains of Arsukibacterium isolated from two cold and alkaline environments.</title>
        <authorList>
            <person name="Lylloff J.E."/>
            <person name="Skov L.B."/>
            <person name="Jepsen M."/>
            <person name="Hallin P.F."/>
            <person name="Sorensen S.J."/>
            <person name="Stougaard P."/>
            <person name="Glaring M.A."/>
        </authorList>
    </citation>
    <scope>NUCLEOTIDE SEQUENCE [LARGE SCALE GENOMIC DNA]</scope>
    <source>
        <strain evidence="9 10">GCM72</strain>
    </source>
</reference>
<feature type="transmembrane region" description="Helical" evidence="7">
    <location>
        <begin position="84"/>
        <end position="106"/>
    </location>
</feature>
<dbReference type="RefSeq" id="WP_046556119.1">
    <property type="nucleotide sequence ID" value="NZ_LAHO01000002.1"/>
</dbReference>
<protein>
    <submittedName>
        <fullName evidence="9">Sugar transferase</fullName>
    </submittedName>
</protein>
<feature type="transmembrane region" description="Helical" evidence="7">
    <location>
        <begin position="112"/>
        <end position="134"/>
    </location>
</feature>
<keyword evidence="4 7" id="KW-0812">Transmembrane</keyword>
<feature type="transmembrane region" description="Helical" evidence="7">
    <location>
        <begin position="52"/>
        <end position="72"/>
    </location>
</feature>
<dbReference type="InterPro" id="IPR003362">
    <property type="entry name" value="Bact_transf"/>
</dbReference>
<organism evidence="9 10">
    <name type="scientific">Arsukibacterium ikkense</name>
    <dbReference type="NCBI Taxonomy" id="336831"/>
    <lineage>
        <taxon>Bacteria</taxon>
        <taxon>Pseudomonadati</taxon>
        <taxon>Pseudomonadota</taxon>
        <taxon>Gammaproteobacteria</taxon>
        <taxon>Chromatiales</taxon>
        <taxon>Chromatiaceae</taxon>
        <taxon>Arsukibacterium</taxon>
    </lineage>
</organism>
<evidence type="ECO:0000256" key="3">
    <source>
        <dbReference type="ARBA" id="ARBA00022679"/>
    </source>
</evidence>
<evidence type="ECO:0000259" key="8">
    <source>
        <dbReference type="Pfam" id="PF02397"/>
    </source>
</evidence>
<dbReference type="Pfam" id="PF02397">
    <property type="entry name" value="Bac_transf"/>
    <property type="match status" value="1"/>
</dbReference>
<feature type="transmembrane region" description="Helical" evidence="7">
    <location>
        <begin position="284"/>
        <end position="309"/>
    </location>
</feature>